<dbReference type="PANTHER" id="PTHR23079:SF18">
    <property type="entry name" value="RNA-DEPENDENT RNA POLYMERASE 6"/>
    <property type="match status" value="1"/>
</dbReference>
<gene>
    <name evidence="5" type="ORF">CB5_LOCUS18037</name>
</gene>
<organism evidence="5">
    <name type="scientific">Ananas comosus var. bracteatus</name>
    <name type="common">red pineapple</name>
    <dbReference type="NCBI Taxonomy" id="296719"/>
    <lineage>
        <taxon>Eukaryota</taxon>
        <taxon>Viridiplantae</taxon>
        <taxon>Streptophyta</taxon>
        <taxon>Embryophyta</taxon>
        <taxon>Tracheophyta</taxon>
        <taxon>Spermatophyta</taxon>
        <taxon>Magnoliopsida</taxon>
        <taxon>Liliopsida</taxon>
        <taxon>Poales</taxon>
        <taxon>Bromeliaceae</taxon>
        <taxon>Bromelioideae</taxon>
        <taxon>Ananas</taxon>
    </lineage>
</organism>
<dbReference type="InterPro" id="IPR057596">
    <property type="entry name" value="RDRP_core"/>
</dbReference>
<sequence length="447" mass="49068">MTTQGGPHAFVHFASPDAAKRAMNAAAAATSCSGAAPCAPTAPPRAPSAPAAAAPPTPSSSPTSASTSAPSSPATTSAPAGPAPPAPEPPISSSTLRRAVQDPLRQGDRLRLQGHARRGDDPLRFQDRIPARDIADVRLYTDRAPLAMLLQLTSAPFVSYRTADDDIHTSVPFNLLDDEDPWIRTTDFTPTGAVGRCSSYKISLSPRFGAKLERALDYLRKRRIPDYRPNRPLVVRPEPDFGFSPATDHFFSIHHAEGVGFPILFLVNALVHKEWLLNNPKLLRSSKLADDNAEVRRLVITPTKAYCIPPAIELSNRVLRRDITSNSYQQKTTVFKRVKSILMDGFYLCGRKYSFLAFSSNQLRDRSAWFFAEDSKTTVAAITKWMGRFSNRNVAKCAARMGQCFSSTYATVEVPLREVNPVLPDIEGNGYIFSDGIGRSLLIWQWK</sequence>
<feature type="domain" description="RNA-dependent RNA polymerase 6-like second" evidence="4">
    <location>
        <begin position="131"/>
        <end position="224"/>
    </location>
</feature>
<dbReference type="GO" id="GO:0030422">
    <property type="term" value="P:siRNA processing"/>
    <property type="evidence" value="ECO:0007669"/>
    <property type="project" value="TreeGrafter"/>
</dbReference>
<feature type="compositionally biased region" description="Low complexity" evidence="2">
    <location>
        <begin position="21"/>
        <end position="39"/>
    </location>
</feature>
<evidence type="ECO:0000259" key="4">
    <source>
        <dbReference type="Pfam" id="PF24577"/>
    </source>
</evidence>
<feature type="region of interest" description="Disordered" evidence="2">
    <location>
        <begin position="19"/>
        <end position="124"/>
    </location>
</feature>
<dbReference type="EMBL" id="LR862152">
    <property type="protein sequence ID" value="CAD1834826.1"/>
    <property type="molecule type" value="Genomic_DNA"/>
</dbReference>
<dbReference type="InterPro" id="IPR007855">
    <property type="entry name" value="RDRP"/>
</dbReference>
<dbReference type="GO" id="GO:0003968">
    <property type="term" value="F:RNA-directed RNA polymerase activity"/>
    <property type="evidence" value="ECO:0007669"/>
    <property type="project" value="UniProtKB-KW"/>
</dbReference>
<evidence type="ECO:0000256" key="2">
    <source>
        <dbReference type="SAM" id="MobiDB-lite"/>
    </source>
</evidence>
<comment type="similarity">
    <text evidence="1">Belongs to the RdRP family.</text>
</comment>
<dbReference type="InterPro" id="IPR057297">
    <property type="entry name" value="RDR6-like_2nd"/>
</dbReference>
<evidence type="ECO:0000313" key="5">
    <source>
        <dbReference type="EMBL" id="CAD1834826.1"/>
    </source>
</evidence>
<evidence type="ECO:0000259" key="3">
    <source>
        <dbReference type="Pfam" id="PF05183"/>
    </source>
</evidence>
<feature type="compositionally biased region" description="Low complexity" evidence="2">
    <location>
        <begin position="60"/>
        <end position="80"/>
    </location>
</feature>
<feature type="compositionally biased region" description="Pro residues" evidence="2">
    <location>
        <begin position="81"/>
        <end position="90"/>
    </location>
</feature>
<comment type="function">
    <text evidence="1">Probably involved in the RNA silencing pathway and required for the generation of small interfering RNAs (siRNAs).</text>
</comment>
<keyword evidence="1" id="KW-0696">RNA-directed RNA polymerase</keyword>
<name>A0A6V7PW25_ANACO</name>
<comment type="catalytic activity">
    <reaction evidence="1">
        <text>RNA(n) + a ribonucleoside 5'-triphosphate = RNA(n+1) + diphosphate</text>
        <dbReference type="Rhea" id="RHEA:21248"/>
        <dbReference type="Rhea" id="RHEA-COMP:14527"/>
        <dbReference type="Rhea" id="RHEA-COMP:17342"/>
        <dbReference type="ChEBI" id="CHEBI:33019"/>
        <dbReference type="ChEBI" id="CHEBI:61557"/>
        <dbReference type="ChEBI" id="CHEBI:140395"/>
        <dbReference type="EC" id="2.7.7.48"/>
    </reaction>
</comment>
<feature type="domain" description="RDRP core" evidence="3">
    <location>
        <begin position="300"/>
        <end position="439"/>
    </location>
</feature>
<accession>A0A6V7PW25</accession>
<evidence type="ECO:0000256" key="1">
    <source>
        <dbReference type="RuleBase" id="RU363098"/>
    </source>
</evidence>
<reference evidence="5" key="1">
    <citation type="submission" date="2020-07" db="EMBL/GenBank/DDBJ databases">
        <authorList>
            <person name="Lin J."/>
        </authorList>
    </citation>
    <scope>NUCLEOTIDE SEQUENCE</scope>
</reference>
<keyword evidence="1" id="KW-0694">RNA-binding</keyword>
<keyword evidence="1" id="KW-0808">Transferase</keyword>
<dbReference type="AlphaFoldDB" id="A0A6V7PW25"/>
<proteinExistence type="inferred from homology"/>
<keyword evidence="1" id="KW-0548">Nucleotidyltransferase</keyword>
<dbReference type="Pfam" id="PF24577">
    <property type="entry name" value="RDR6_2nd"/>
    <property type="match status" value="1"/>
</dbReference>
<dbReference type="Pfam" id="PF05183">
    <property type="entry name" value="RdRP"/>
    <property type="match status" value="1"/>
</dbReference>
<dbReference type="EC" id="2.7.7.48" evidence="1"/>
<feature type="compositionally biased region" description="Pro residues" evidence="2">
    <location>
        <begin position="40"/>
        <end position="59"/>
    </location>
</feature>
<dbReference type="PANTHER" id="PTHR23079">
    <property type="entry name" value="RNA-DEPENDENT RNA POLYMERASE"/>
    <property type="match status" value="1"/>
</dbReference>
<protein>
    <recommendedName>
        <fullName evidence="1">RNA-dependent RNA polymerase</fullName>
        <ecNumber evidence="1">2.7.7.48</ecNumber>
    </recommendedName>
</protein>
<feature type="compositionally biased region" description="Basic and acidic residues" evidence="2">
    <location>
        <begin position="105"/>
        <end position="124"/>
    </location>
</feature>
<dbReference type="GO" id="GO:0031380">
    <property type="term" value="C:nuclear RNA-directed RNA polymerase complex"/>
    <property type="evidence" value="ECO:0007669"/>
    <property type="project" value="TreeGrafter"/>
</dbReference>
<keyword evidence="1" id="KW-0943">RNA-mediated gene silencing</keyword>
<dbReference type="GO" id="GO:0003723">
    <property type="term" value="F:RNA binding"/>
    <property type="evidence" value="ECO:0007669"/>
    <property type="project" value="UniProtKB-KW"/>
</dbReference>